<feature type="binding site" evidence="14 15">
    <location>
        <position position="38"/>
    </location>
    <ligand>
        <name>a divalent metal cation</name>
        <dbReference type="ChEBI" id="CHEBI:60240"/>
    </ligand>
</feature>
<evidence type="ECO:0000256" key="5">
    <source>
        <dbReference type="ARBA" id="ARBA00007383"/>
    </source>
</evidence>
<dbReference type="HAMAP" id="MF_00052_B">
    <property type="entry name" value="RNase_HII_B"/>
    <property type="match status" value="1"/>
</dbReference>
<dbReference type="InterPro" id="IPR022898">
    <property type="entry name" value="RNase_HII"/>
</dbReference>
<comment type="similarity">
    <text evidence="5 14 16">Belongs to the RNase HII family.</text>
</comment>
<comment type="catalytic activity">
    <reaction evidence="1 14 15 16">
        <text>Endonucleolytic cleavage to 5'-phosphomonoester.</text>
        <dbReference type="EC" id="3.1.26.4"/>
    </reaction>
</comment>
<keyword evidence="8 14" id="KW-0963">Cytoplasm</keyword>
<evidence type="ECO:0000256" key="9">
    <source>
        <dbReference type="ARBA" id="ARBA00022722"/>
    </source>
</evidence>
<dbReference type="InterPro" id="IPR024567">
    <property type="entry name" value="RNase_HII/HIII_dom"/>
</dbReference>
<evidence type="ECO:0000256" key="15">
    <source>
        <dbReference type="PROSITE-ProRule" id="PRU01319"/>
    </source>
</evidence>
<dbReference type="InterPro" id="IPR012337">
    <property type="entry name" value="RNaseH-like_sf"/>
</dbReference>
<dbReference type="GO" id="GO:0006298">
    <property type="term" value="P:mismatch repair"/>
    <property type="evidence" value="ECO:0007669"/>
    <property type="project" value="TreeGrafter"/>
</dbReference>
<comment type="cofactor">
    <cofactor evidence="2">
        <name>Mg(2+)</name>
        <dbReference type="ChEBI" id="CHEBI:18420"/>
    </cofactor>
</comment>
<evidence type="ECO:0000256" key="12">
    <source>
        <dbReference type="ARBA" id="ARBA00022801"/>
    </source>
</evidence>
<evidence type="ECO:0000256" key="2">
    <source>
        <dbReference type="ARBA" id="ARBA00001946"/>
    </source>
</evidence>
<dbReference type="CDD" id="cd07182">
    <property type="entry name" value="RNase_HII_bacteria_HII_like"/>
    <property type="match status" value="1"/>
</dbReference>
<feature type="binding site" evidence="14 15">
    <location>
        <position position="37"/>
    </location>
    <ligand>
        <name>a divalent metal cation</name>
        <dbReference type="ChEBI" id="CHEBI:60240"/>
    </ligand>
</feature>
<dbReference type="SUPFAM" id="SSF53098">
    <property type="entry name" value="Ribonuclease H-like"/>
    <property type="match status" value="1"/>
</dbReference>
<dbReference type="FunFam" id="3.30.420.10:FF:000006">
    <property type="entry name" value="Ribonuclease HII"/>
    <property type="match status" value="1"/>
</dbReference>
<dbReference type="Pfam" id="PF01351">
    <property type="entry name" value="RNase_HII"/>
    <property type="match status" value="1"/>
</dbReference>
<dbReference type="AlphaFoldDB" id="A0A6J4KNJ9"/>
<evidence type="ECO:0000256" key="16">
    <source>
        <dbReference type="RuleBase" id="RU003515"/>
    </source>
</evidence>
<dbReference type="PANTHER" id="PTHR10954">
    <property type="entry name" value="RIBONUCLEASE H2 SUBUNIT A"/>
    <property type="match status" value="1"/>
</dbReference>
<dbReference type="PANTHER" id="PTHR10954:SF18">
    <property type="entry name" value="RIBONUCLEASE HII"/>
    <property type="match status" value="1"/>
</dbReference>
<reference evidence="18" key="1">
    <citation type="submission" date="2020-02" db="EMBL/GenBank/DDBJ databases">
        <authorList>
            <person name="Meier V. D."/>
        </authorList>
    </citation>
    <scope>NUCLEOTIDE SEQUENCE</scope>
    <source>
        <strain evidence="18">AVDCRST_MAG68</strain>
    </source>
</reference>
<evidence type="ECO:0000259" key="17">
    <source>
        <dbReference type="PROSITE" id="PS51975"/>
    </source>
</evidence>
<dbReference type="GO" id="GO:0030145">
    <property type="term" value="F:manganese ion binding"/>
    <property type="evidence" value="ECO:0007669"/>
    <property type="project" value="UniProtKB-UniRule"/>
</dbReference>
<keyword evidence="10 14" id="KW-0479">Metal-binding</keyword>
<dbReference type="PROSITE" id="PS51975">
    <property type="entry name" value="RNASE_H_2"/>
    <property type="match status" value="1"/>
</dbReference>
<dbReference type="GO" id="GO:0032299">
    <property type="term" value="C:ribonuclease H2 complex"/>
    <property type="evidence" value="ECO:0007669"/>
    <property type="project" value="TreeGrafter"/>
</dbReference>
<evidence type="ECO:0000256" key="13">
    <source>
        <dbReference type="ARBA" id="ARBA00023211"/>
    </source>
</evidence>
<dbReference type="Gene3D" id="3.30.420.10">
    <property type="entry name" value="Ribonuclease H-like superfamily/Ribonuclease H"/>
    <property type="match status" value="1"/>
</dbReference>
<dbReference type="EC" id="3.1.26.4" evidence="6 14"/>
<keyword evidence="9 14" id="KW-0540">Nuclease</keyword>
<evidence type="ECO:0000256" key="4">
    <source>
        <dbReference type="ARBA" id="ARBA00004496"/>
    </source>
</evidence>
<protein>
    <recommendedName>
        <fullName evidence="7 14">Ribonuclease HII</fullName>
        <shortName evidence="14">RNase HII</shortName>
        <ecNumber evidence="6 14">3.1.26.4</ecNumber>
    </recommendedName>
</protein>
<evidence type="ECO:0000256" key="3">
    <source>
        <dbReference type="ARBA" id="ARBA00004065"/>
    </source>
</evidence>
<keyword evidence="11 14" id="KW-0255">Endonuclease</keyword>
<evidence type="ECO:0000256" key="7">
    <source>
        <dbReference type="ARBA" id="ARBA00019179"/>
    </source>
</evidence>
<organism evidence="18">
    <name type="scientific">uncultured Gemmatimonadota bacterium</name>
    <dbReference type="NCBI Taxonomy" id="203437"/>
    <lineage>
        <taxon>Bacteria</taxon>
        <taxon>Pseudomonadati</taxon>
        <taxon>Gemmatimonadota</taxon>
        <taxon>environmental samples</taxon>
    </lineage>
</organism>
<dbReference type="GO" id="GO:0004523">
    <property type="term" value="F:RNA-DNA hybrid ribonuclease activity"/>
    <property type="evidence" value="ECO:0007669"/>
    <property type="project" value="UniProtKB-UniRule"/>
</dbReference>
<proteinExistence type="inferred from homology"/>
<dbReference type="InterPro" id="IPR036397">
    <property type="entry name" value="RNaseH_sf"/>
</dbReference>
<evidence type="ECO:0000256" key="11">
    <source>
        <dbReference type="ARBA" id="ARBA00022759"/>
    </source>
</evidence>
<dbReference type="GO" id="GO:0005737">
    <property type="term" value="C:cytoplasm"/>
    <property type="evidence" value="ECO:0007669"/>
    <property type="project" value="UniProtKB-SubCell"/>
</dbReference>
<comment type="subcellular location">
    <subcellularLocation>
        <location evidence="4 14">Cytoplasm</location>
    </subcellularLocation>
</comment>
<keyword evidence="12 14" id="KW-0378">Hydrolase</keyword>
<gene>
    <name evidence="14" type="primary">rnhB</name>
    <name evidence="18" type="ORF">AVDCRST_MAG68-1117</name>
</gene>
<evidence type="ECO:0000256" key="14">
    <source>
        <dbReference type="HAMAP-Rule" id="MF_00052"/>
    </source>
</evidence>
<comment type="function">
    <text evidence="3 14 16">Endonuclease that specifically degrades the RNA of RNA-DNA hybrids.</text>
</comment>
<dbReference type="GO" id="GO:0003723">
    <property type="term" value="F:RNA binding"/>
    <property type="evidence" value="ECO:0007669"/>
    <property type="project" value="UniProtKB-UniRule"/>
</dbReference>
<evidence type="ECO:0000256" key="8">
    <source>
        <dbReference type="ARBA" id="ARBA00022490"/>
    </source>
</evidence>
<comment type="cofactor">
    <cofactor evidence="14 15">
        <name>Mn(2+)</name>
        <dbReference type="ChEBI" id="CHEBI:29035"/>
    </cofactor>
    <cofactor evidence="14 15">
        <name>Mg(2+)</name>
        <dbReference type="ChEBI" id="CHEBI:18420"/>
    </cofactor>
    <text evidence="14 15">Manganese or magnesium. Binds 1 divalent metal ion per monomer in the absence of substrate. May bind a second metal ion after substrate binding.</text>
</comment>
<evidence type="ECO:0000256" key="1">
    <source>
        <dbReference type="ARBA" id="ARBA00000077"/>
    </source>
</evidence>
<dbReference type="NCBIfam" id="NF000594">
    <property type="entry name" value="PRK00015.1-1"/>
    <property type="match status" value="1"/>
</dbReference>
<evidence type="ECO:0000256" key="6">
    <source>
        <dbReference type="ARBA" id="ARBA00012180"/>
    </source>
</evidence>
<feature type="domain" description="RNase H type-2" evidence="17">
    <location>
        <begin position="31"/>
        <end position="221"/>
    </location>
</feature>
<keyword evidence="13 14" id="KW-0464">Manganese</keyword>
<dbReference type="EMBL" id="CADCTW010000065">
    <property type="protein sequence ID" value="CAA9309796.1"/>
    <property type="molecule type" value="Genomic_DNA"/>
</dbReference>
<dbReference type="InterPro" id="IPR001352">
    <property type="entry name" value="RNase_HII/HIII"/>
</dbReference>
<accession>A0A6J4KNJ9</accession>
<feature type="binding site" evidence="14 15">
    <location>
        <position position="129"/>
    </location>
    <ligand>
        <name>a divalent metal cation</name>
        <dbReference type="ChEBI" id="CHEBI:60240"/>
    </ligand>
</feature>
<dbReference type="GO" id="GO:0043137">
    <property type="term" value="P:DNA replication, removal of RNA primer"/>
    <property type="evidence" value="ECO:0007669"/>
    <property type="project" value="TreeGrafter"/>
</dbReference>
<evidence type="ECO:0000256" key="10">
    <source>
        <dbReference type="ARBA" id="ARBA00022723"/>
    </source>
</evidence>
<dbReference type="NCBIfam" id="NF000595">
    <property type="entry name" value="PRK00015.1-3"/>
    <property type="match status" value="1"/>
</dbReference>
<sequence>MPPAKRPRRPSAARLRKLLATEGGFWERGMPYVAGVDEVGRGPLAGPVVAAAVILPQGCWIPGVVDSKKLSAAQRRELIERISGSCVAFGIGAASAREIDRINIRRATALAMRRAIQRLPVPADHLLVDGLPVPELGRDSHTAIVQGDACVHCIAAASILAKVTRDRLMERLARRYPGYGWERNMGYGTSEHLDALARLGPTPHHRISFAPVRLSIDPQLP</sequence>
<evidence type="ECO:0000313" key="18">
    <source>
        <dbReference type="EMBL" id="CAA9309796.1"/>
    </source>
</evidence>
<name>A0A6J4KNJ9_9BACT</name>